<feature type="chain" id="PRO_5040501135" evidence="1">
    <location>
        <begin position="26"/>
        <end position="550"/>
    </location>
</feature>
<gene>
    <name evidence="2" type="ORF">RDWZM_002178</name>
</gene>
<protein>
    <submittedName>
        <fullName evidence="2">Uncharacterized protein</fullName>
    </submittedName>
</protein>
<dbReference type="Proteomes" id="UP001142055">
    <property type="component" value="Chromosome 1"/>
</dbReference>
<reference evidence="2" key="1">
    <citation type="submission" date="2022-12" db="EMBL/GenBank/DDBJ databases">
        <title>Genome assemblies of Blomia tropicalis.</title>
        <authorList>
            <person name="Cui Y."/>
        </authorList>
    </citation>
    <scope>NUCLEOTIDE SEQUENCE</scope>
    <source>
        <tissue evidence="2">Adult mites</tissue>
    </source>
</reference>
<keyword evidence="1" id="KW-0732">Signal</keyword>
<dbReference type="AlphaFoldDB" id="A0A9Q0MEL9"/>
<keyword evidence="3" id="KW-1185">Reference proteome</keyword>
<evidence type="ECO:0000256" key="1">
    <source>
        <dbReference type="SAM" id="SignalP"/>
    </source>
</evidence>
<accession>A0A9Q0MEL9</accession>
<dbReference type="PANTHER" id="PTHR33964">
    <property type="entry name" value="RE45066P-RELATED"/>
    <property type="match status" value="1"/>
</dbReference>
<name>A0A9Q0MEL9_BLOTA</name>
<evidence type="ECO:0000313" key="2">
    <source>
        <dbReference type="EMBL" id="KAJ6223633.1"/>
    </source>
</evidence>
<organism evidence="2 3">
    <name type="scientific">Blomia tropicalis</name>
    <name type="common">Mite</name>
    <dbReference type="NCBI Taxonomy" id="40697"/>
    <lineage>
        <taxon>Eukaryota</taxon>
        <taxon>Metazoa</taxon>
        <taxon>Ecdysozoa</taxon>
        <taxon>Arthropoda</taxon>
        <taxon>Chelicerata</taxon>
        <taxon>Arachnida</taxon>
        <taxon>Acari</taxon>
        <taxon>Acariformes</taxon>
        <taxon>Sarcoptiformes</taxon>
        <taxon>Astigmata</taxon>
        <taxon>Glycyphagoidea</taxon>
        <taxon>Echimyopodidae</taxon>
        <taxon>Blomia</taxon>
    </lineage>
</organism>
<evidence type="ECO:0000313" key="3">
    <source>
        <dbReference type="Proteomes" id="UP001142055"/>
    </source>
</evidence>
<proteinExistence type="predicted"/>
<sequence length="550" mass="63408">MVRTNINLLIFALFGSIYSICDTLAQLDVNCAKKISFFGNRDLKPNSNKEVFDENCKIYENGVNCLMEYSNKCLEKRPAAMAKSIMKSVKDHYDKRCRDPDYGPEFIEHNKCFDDPAIFEQFHQCADKWYYHMQNLNSLGLDVEKGIHSACCLHHEYRTCIRDRNRDLCHDKNMRFWDDTIDDVADDTVQMFCANLKTSEECSKNFPADLWSKLIDPVSKMDANALHARTGKFKSMFVSLLDMISSYQLKHPEKDLHVQDVLFRGDNLAMEYVLVLLVLLVDWYVEDTILNFDETEIFSIDEDSFEFDKTPKPNKKKRIDDNFAFIQKESEAICQALKSINQDQSPQDGLTLWCMSLVDTLKLIKDYSANQRSNEVIERHNQLPTPGRIIMVTWRHPNEEHHGKTLAGLITEATPCEHSHLYDLVRNDDNIELKFHNSENSQLILNGLDTIPAIIYQRKTDKPAIKYVVMGLAPDNTTDFIERYVIFNHQKKDPITKPRVKVLYQGPGAKEGIVVAAFATDSEKIAAQVARTTINFKQHSQIVNSIYSNI</sequence>
<dbReference type="EMBL" id="JAPWDV010000001">
    <property type="protein sequence ID" value="KAJ6223633.1"/>
    <property type="molecule type" value="Genomic_DNA"/>
</dbReference>
<comment type="caution">
    <text evidence="2">The sequence shown here is derived from an EMBL/GenBank/DDBJ whole genome shotgun (WGS) entry which is preliminary data.</text>
</comment>
<dbReference type="PANTHER" id="PTHR33964:SF1">
    <property type="entry name" value="RE45066P"/>
    <property type="match status" value="1"/>
</dbReference>
<feature type="signal peptide" evidence="1">
    <location>
        <begin position="1"/>
        <end position="25"/>
    </location>
</feature>